<evidence type="ECO:0000313" key="5">
    <source>
        <dbReference type="Proteomes" id="UP001383192"/>
    </source>
</evidence>
<feature type="signal peptide" evidence="3">
    <location>
        <begin position="1"/>
        <end position="20"/>
    </location>
</feature>
<protein>
    <submittedName>
        <fullName evidence="4">Uncharacterized protein</fullName>
    </submittedName>
</protein>
<comment type="caution">
    <text evidence="4">The sequence shown here is derived from an EMBL/GenBank/DDBJ whole genome shotgun (WGS) entry which is preliminary data.</text>
</comment>
<gene>
    <name evidence="4" type="ORF">VNI00_014183</name>
</gene>
<keyword evidence="2" id="KW-0812">Transmembrane</keyword>
<evidence type="ECO:0000313" key="4">
    <source>
        <dbReference type="EMBL" id="KAK7030326.1"/>
    </source>
</evidence>
<feature type="region of interest" description="Disordered" evidence="1">
    <location>
        <begin position="237"/>
        <end position="284"/>
    </location>
</feature>
<keyword evidence="2" id="KW-1133">Transmembrane helix</keyword>
<dbReference type="EMBL" id="JAYKXP010000077">
    <property type="protein sequence ID" value="KAK7030326.1"/>
    <property type="molecule type" value="Genomic_DNA"/>
</dbReference>
<feature type="chain" id="PRO_5043687554" evidence="3">
    <location>
        <begin position="21"/>
        <end position="321"/>
    </location>
</feature>
<feature type="compositionally biased region" description="Basic and acidic residues" evidence="1">
    <location>
        <begin position="239"/>
        <end position="250"/>
    </location>
</feature>
<feature type="transmembrane region" description="Helical" evidence="2">
    <location>
        <begin position="184"/>
        <end position="206"/>
    </location>
</feature>
<keyword evidence="3" id="KW-0732">Signal</keyword>
<accession>A0AAW0BYM3</accession>
<sequence>MIVRPRVIAFLSSLALLALANPVFDFIASSFSRMDVPSTGTVNIPASAKWRIPSLPRGSFDKFQIVFVQDNPVITTSVVQMNFTPGQTEGMISFTPTRTGLDTSAQVGGDITITEPSPHESTTQAEARTSTNTILLTSQPFGPTSTTDSESTPVATYSSTTTVASSSPGILTPNPHGATRRSRLLGVILGTTLGLLFVLASIALYVRYQKSSNHLWIGVFFARKRVERTESISPYIHSAAEKSGSRKDRSNPVSNTPHIPESDGATAGRDEGENEEALGEESKIDEVVVYHDDSEWRTRLQAGRVRVLEMPPRYDSVWRES</sequence>
<evidence type="ECO:0000256" key="3">
    <source>
        <dbReference type="SAM" id="SignalP"/>
    </source>
</evidence>
<evidence type="ECO:0000256" key="2">
    <source>
        <dbReference type="SAM" id="Phobius"/>
    </source>
</evidence>
<organism evidence="4 5">
    <name type="scientific">Paramarasmius palmivorus</name>
    <dbReference type="NCBI Taxonomy" id="297713"/>
    <lineage>
        <taxon>Eukaryota</taxon>
        <taxon>Fungi</taxon>
        <taxon>Dikarya</taxon>
        <taxon>Basidiomycota</taxon>
        <taxon>Agaricomycotina</taxon>
        <taxon>Agaricomycetes</taxon>
        <taxon>Agaricomycetidae</taxon>
        <taxon>Agaricales</taxon>
        <taxon>Marasmiineae</taxon>
        <taxon>Marasmiaceae</taxon>
        <taxon>Paramarasmius</taxon>
    </lineage>
</organism>
<keyword evidence="5" id="KW-1185">Reference proteome</keyword>
<keyword evidence="2" id="KW-0472">Membrane</keyword>
<reference evidence="4 5" key="1">
    <citation type="submission" date="2024-01" db="EMBL/GenBank/DDBJ databases">
        <title>A draft genome for a cacao thread blight-causing isolate of Paramarasmius palmivorus.</title>
        <authorList>
            <person name="Baruah I.K."/>
            <person name="Bukari Y."/>
            <person name="Amoako-Attah I."/>
            <person name="Meinhardt L.W."/>
            <person name="Bailey B.A."/>
            <person name="Cohen S.P."/>
        </authorList>
    </citation>
    <scope>NUCLEOTIDE SEQUENCE [LARGE SCALE GENOMIC DNA]</scope>
    <source>
        <strain evidence="4 5">GH-12</strain>
    </source>
</reference>
<evidence type="ECO:0000256" key="1">
    <source>
        <dbReference type="SAM" id="MobiDB-lite"/>
    </source>
</evidence>
<dbReference type="Proteomes" id="UP001383192">
    <property type="component" value="Unassembled WGS sequence"/>
</dbReference>
<name>A0AAW0BYM3_9AGAR</name>
<dbReference type="AlphaFoldDB" id="A0AAW0BYM3"/>
<proteinExistence type="predicted"/>